<evidence type="ECO:0000313" key="2">
    <source>
        <dbReference type="EMBL" id="SMY19694.1"/>
    </source>
</evidence>
<dbReference type="Proteomes" id="UP000215453">
    <property type="component" value="Chromosome 1"/>
</dbReference>
<proteinExistence type="predicted"/>
<keyword evidence="1" id="KW-0732">Signal</keyword>
<dbReference type="AlphaFoldDB" id="A0A1Y6L5B1"/>
<protein>
    <submittedName>
        <fullName evidence="2">Uncharacterized protein</fullName>
    </submittedName>
</protein>
<sequence length="284" mass="30844">MRSSIYLLPALAVAFSNANIGDPCDYKGIQGSCQEARNCTKGFVLGDICSTEPTVLSCCIAKPSSELSPRWDSSQVDVVFWIKAFIPKDVADVTHPWPKHPGETMLSGLWQWLEWLPKSGGCFATDQRTFASSISASARMHSQASVSISARKYTWSHIHRCGQTLKVDCDDGKVKERGTASTKDMKFTLKSGSTKKVVLNYVGKANNPLVIAPNIDVVGTLTIDRVKKLVKFEGKVDEFPAFEAYATLNGFGPYLVAKIGPKKGGGPESLKGGANRKFAGTIYI</sequence>
<dbReference type="InterPro" id="IPR021631">
    <property type="entry name" value="DUF3238"/>
</dbReference>
<dbReference type="Pfam" id="PF11579">
    <property type="entry name" value="DUF3238"/>
    <property type="match status" value="1"/>
</dbReference>
<reference evidence="2 3" key="1">
    <citation type="submission" date="2016-10" db="EMBL/GenBank/DDBJ databases">
        <authorList>
            <person name="Varghese N."/>
        </authorList>
    </citation>
    <scope>NUCLEOTIDE SEQUENCE [LARGE SCALE GENOMIC DNA]</scope>
</reference>
<organism evidence="2 3">
    <name type="scientific">Zymoseptoria tritici ST99CH_1A5</name>
    <dbReference type="NCBI Taxonomy" id="1276529"/>
    <lineage>
        <taxon>Eukaryota</taxon>
        <taxon>Fungi</taxon>
        <taxon>Dikarya</taxon>
        <taxon>Ascomycota</taxon>
        <taxon>Pezizomycotina</taxon>
        <taxon>Dothideomycetes</taxon>
        <taxon>Dothideomycetidae</taxon>
        <taxon>Mycosphaerellales</taxon>
        <taxon>Mycosphaerellaceae</taxon>
        <taxon>Zymoseptoria</taxon>
    </lineage>
</organism>
<feature type="chain" id="PRO_5013368822" evidence="1">
    <location>
        <begin position="19"/>
        <end position="284"/>
    </location>
</feature>
<accession>A0A1Y6L5B1</accession>
<evidence type="ECO:0000256" key="1">
    <source>
        <dbReference type="SAM" id="SignalP"/>
    </source>
</evidence>
<feature type="signal peptide" evidence="1">
    <location>
        <begin position="1"/>
        <end position="18"/>
    </location>
</feature>
<dbReference type="EMBL" id="LT882676">
    <property type="protein sequence ID" value="SMY19694.1"/>
    <property type="molecule type" value="Genomic_DNA"/>
</dbReference>
<gene>
    <name evidence="2" type="ORF">ZT1A5_G1129</name>
</gene>
<name>A0A1Y6L5B1_ZYMTR</name>
<evidence type="ECO:0000313" key="3">
    <source>
        <dbReference type="Proteomes" id="UP000215453"/>
    </source>
</evidence>